<evidence type="ECO:0000313" key="2">
    <source>
        <dbReference type="Proteomes" id="UP001274830"/>
    </source>
</evidence>
<organism evidence="1 2">
    <name type="scientific">Recurvomyces mirabilis</name>
    <dbReference type="NCBI Taxonomy" id="574656"/>
    <lineage>
        <taxon>Eukaryota</taxon>
        <taxon>Fungi</taxon>
        <taxon>Dikarya</taxon>
        <taxon>Ascomycota</taxon>
        <taxon>Pezizomycotina</taxon>
        <taxon>Dothideomycetes</taxon>
        <taxon>Dothideomycetidae</taxon>
        <taxon>Mycosphaerellales</taxon>
        <taxon>Teratosphaeriaceae</taxon>
        <taxon>Recurvomyces</taxon>
    </lineage>
</organism>
<evidence type="ECO:0000313" key="1">
    <source>
        <dbReference type="EMBL" id="KAK3678536.1"/>
    </source>
</evidence>
<reference evidence="1" key="1">
    <citation type="submission" date="2023-07" db="EMBL/GenBank/DDBJ databases">
        <title>Black Yeasts Isolated from many extreme environments.</title>
        <authorList>
            <person name="Coleine C."/>
            <person name="Stajich J.E."/>
            <person name="Selbmann L."/>
        </authorList>
    </citation>
    <scope>NUCLEOTIDE SEQUENCE</scope>
    <source>
        <strain evidence="1">CCFEE 5485</strain>
    </source>
</reference>
<gene>
    <name evidence="1" type="ORF">LTR78_001834</name>
</gene>
<name>A0AAE0WUN1_9PEZI</name>
<proteinExistence type="predicted"/>
<sequence>MEKNEQFRLFCSELAEFLREIVDHLFTKDDAGKDICSLTDQALDDAGLKIDEAYARPDDNRMTAKLLHSYFNNDMRLGKAPETEKAWCVLMDLHFCLHGGHL</sequence>
<dbReference type="Proteomes" id="UP001274830">
    <property type="component" value="Unassembled WGS sequence"/>
</dbReference>
<keyword evidence="2" id="KW-1185">Reference proteome</keyword>
<protein>
    <submittedName>
        <fullName evidence="1">Uncharacterized protein</fullName>
    </submittedName>
</protein>
<accession>A0AAE0WUN1</accession>
<dbReference type="AlphaFoldDB" id="A0AAE0WUN1"/>
<comment type="caution">
    <text evidence="1">The sequence shown here is derived from an EMBL/GenBank/DDBJ whole genome shotgun (WGS) entry which is preliminary data.</text>
</comment>
<dbReference type="EMBL" id="JAUTXT010000004">
    <property type="protein sequence ID" value="KAK3678536.1"/>
    <property type="molecule type" value="Genomic_DNA"/>
</dbReference>